<protein>
    <submittedName>
        <fullName evidence="1">Uncharacterized protein</fullName>
    </submittedName>
</protein>
<dbReference type="Proteomes" id="UP001386955">
    <property type="component" value="Unassembled WGS sequence"/>
</dbReference>
<reference evidence="1 2" key="1">
    <citation type="submission" date="2024-01" db="EMBL/GenBank/DDBJ databases">
        <title>The genomes of 5 underutilized Papilionoideae crops provide insights into root nodulation and disease resistanc.</title>
        <authorList>
            <person name="Jiang F."/>
        </authorList>
    </citation>
    <scope>NUCLEOTIDE SEQUENCE [LARGE SCALE GENOMIC DNA]</scope>
    <source>
        <strain evidence="1">DUOXIRENSHENG_FW03</strain>
        <tissue evidence="1">Leaves</tissue>
    </source>
</reference>
<gene>
    <name evidence="1" type="ORF">VNO78_18562</name>
</gene>
<organism evidence="1 2">
    <name type="scientific">Psophocarpus tetragonolobus</name>
    <name type="common">Winged bean</name>
    <name type="synonym">Dolichos tetragonolobus</name>
    <dbReference type="NCBI Taxonomy" id="3891"/>
    <lineage>
        <taxon>Eukaryota</taxon>
        <taxon>Viridiplantae</taxon>
        <taxon>Streptophyta</taxon>
        <taxon>Embryophyta</taxon>
        <taxon>Tracheophyta</taxon>
        <taxon>Spermatophyta</taxon>
        <taxon>Magnoliopsida</taxon>
        <taxon>eudicotyledons</taxon>
        <taxon>Gunneridae</taxon>
        <taxon>Pentapetalae</taxon>
        <taxon>rosids</taxon>
        <taxon>fabids</taxon>
        <taxon>Fabales</taxon>
        <taxon>Fabaceae</taxon>
        <taxon>Papilionoideae</taxon>
        <taxon>50 kb inversion clade</taxon>
        <taxon>NPAAA clade</taxon>
        <taxon>indigoferoid/millettioid clade</taxon>
        <taxon>Phaseoleae</taxon>
        <taxon>Psophocarpus</taxon>
    </lineage>
</organism>
<name>A0AAN9XLM9_PSOTE</name>
<accession>A0AAN9XLM9</accession>
<comment type="caution">
    <text evidence="1">The sequence shown here is derived from an EMBL/GenBank/DDBJ whole genome shotgun (WGS) entry which is preliminary data.</text>
</comment>
<evidence type="ECO:0000313" key="1">
    <source>
        <dbReference type="EMBL" id="KAK7397392.1"/>
    </source>
</evidence>
<sequence length="106" mass="12074">MHPLRTWLKTSQFVLVNCKSREEQEIHGCLGDTIVDDLFAPLIGRLTAKLHLTRGEFEEVGTEDALEAVDNTNTSHSFPQQRKGENTVLFSSHCFRIAFHLVELHN</sequence>
<proteinExistence type="predicted"/>
<dbReference type="AlphaFoldDB" id="A0AAN9XLM9"/>
<dbReference type="EMBL" id="JAYMYS010000004">
    <property type="protein sequence ID" value="KAK7397392.1"/>
    <property type="molecule type" value="Genomic_DNA"/>
</dbReference>
<keyword evidence="2" id="KW-1185">Reference proteome</keyword>
<evidence type="ECO:0000313" key="2">
    <source>
        <dbReference type="Proteomes" id="UP001386955"/>
    </source>
</evidence>